<accession>A0ABS7LP42</accession>
<dbReference type="GeneID" id="66148090"/>
<dbReference type="Pfam" id="PF11157">
    <property type="entry name" value="DUF2937"/>
    <property type="match status" value="1"/>
</dbReference>
<feature type="coiled-coil region" evidence="1">
    <location>
        <begin position="38"/>
        <end position="65"/>
    </location>
</feature>
<keyword evidence="4" id="KW-1185">Reference proteome</keyword>
<keyword evidence="2" id="KW-1133">Transmembrane helix</keyword>
<comment type="caution">
    <text evidence="3">The sequence shown here is derived from an EMBL/GenBank/DDBJ whole genome shotgun (WGS) entry which is preliminary data.</text>
</comment>
<proteinExistence type="predicted"/>
<evidence type="ECO:0000313" key="3">
    <source>
        <dbReference type="EMBL" id="MBY3593119.1"/>
    </source>
</evidence>
<keyword evidence="1" id="KW-0175">Coiled coil</keyword>
<organism evidence="3 4">
    <name type="scientific">Rhizobium bangladeshense</name>
    <dbReference type="NCBI Taxonomy" id="1138189"/>
    <lineage>
        <taxon>Bacteria</taxon>
        <taxon>Pseudomonadati</taxon>
        <taxon>Pseudomonadota</taxon>
        <taxon>Alphaproteobacteria</taxon>
        <taxon>Hyphomicrobiales</taxon>
        <taxon>Rhizobiaceae</taxon>
        <taxon>Rhizobium/Agrobacterium group</taxon>
        <taxon>Rhizobium</taxon>
    </lineage>
</organism>
<dbReference type="EMBL" id="JABTXI010000011">
    <property type="protein sequence ID" value="MBY3593119.1"/>
    <property type="molecule type" value="Genomic_DNA"/>
</dbReference>
<sequence length="174" mass="19116">MGPIARIFAIVAGLAGGAVFSQAPEFTQQYRQRIGGAIDELRVIVEDFNRQAAQHQLDRQQALNAYAQSSDDFLRDRGVSMQSTITRYEKLQSQQLKLGVAAPVAKPFVLLRNADDVVFANTWRDFVPGLPMSFAGLVWGAIGFVCGLVVAALLGLGARRIIRKRGVYRQVPRA</sequence>
<evidence type="ECO:0000256" key="2">
    <source>
        <dbReference type="SAM" id="Phobius"/>
    </source>
</evidence>
<evidence type="ECO:0000313" key="4">
    <source>
        <dbReference type="Proteomes" id="UP000720124"/>
    </source>
</evidence>
<evidence type="ECO:0000256" key="1">
    <source>
        <dbReference type="SAM" id="Coils"/>
    </source>
</evidence>
<dbReference type="RefSeq" id="WP_207601882.1">
    <property type="nucleotide sequence ID" value="NZ_CP071612.1"/>
</dbReference>
<feature type="transmembrane region" description="Helical" evidence="2">
    <location>
        <begin position="134"/>
        <end position="156"/>
    </location>
</feature>
<reference evidence="3 4" key="1">
    <citation type="submission" date="2020-06" db="EMBL/GenBank/DDBJ databases">
        <title>Global-level population genomics: horizontal gene transfer, symbiosis and evolution in Rhizobia.</title>
        <authorList>
            <person name="Gai Y."/>
        </authorList>
    </citation>
    <scope>NUCLEOTIDE SEQUENCE [LARGE SCALE GENOMIC DNA]</scope>
    <source>
        <strain evidence="3 4">PLR6_1b</strain>
    </source>
</reference>
<keyword evidence="2" id="KW-0472">Membrane</keyword>
<keyword evidence="2" id="KW-0812">Transmembrane</keyword>
<dbReference type="Proteomes" id="UP000720124">
    <property type="component" value="Unassembled WGS sequence"/>
</dbReference>
<gene>
    <name evidence="3" type="ORF">HJA87_25035</name>
</gene>
<dbReference type="InterPro" id="IPR022584">
    <property type="entry name" value="DUF2937"/>
</dbReference>
<protein>
    <submittedName>
        <fullName evidence="3">DUF2937 family protein</fullName>
    </submittedName>
</protein>
<name>A0ABS7LP42_9HYPH</name>